<dbReference type="AlphaFoldDB" id="A0A345E8V0"/>
<organism evidence="1 2">
    <name type="scientific">Haloplanus rubicundus</name>
    <dbReference type="NCBI Taxonomy" id="1547898"/>
    <lineage>
        <taxon>Archaea</taxon>
        <taxon>Methanobacteriati</taxon>
        <taxon>Methanobacteriota</taxon>
        <taxon>Stenosarchaea group</taxon>
        <taxon>Halobacteria</taxon>
        <taxon>Halobacteriales</taxon>
        <taxon>Haloferacaceae</taxon>
        <taxon>Haloplanus</taxon>
    </lineage>
</organism>
<dbReference type="KEGG" id="haq:DU484_01430"/>
<proteinExistence type="predicted"/>
<dbReference type="Proteomes" id="UP000252985">
    <property type="component" value="Chromosome"/>
</dbReference>
<name>A0A345E8V0_9EURY</name>
<sequence>MPQLRRRILSAIQILVKLIFLKMRGKKCRVLLQNIRLSQYLRNQMSILEAQLKLICMLTDMGEFLSLSCK</sequence>
<accession>A0A345E8V0</accession>
<protein>
    <submittedName>
        <fullName evidence="1">Uncharacterized protein</fullName>
    </submittedName>
</protein>
<evidence type="ECO:0000313" key="2">
    <source>
        <dbReference type="Proteomes" id="UP000252985"/>
    </source>
</evidence>
<dbReference type="EMBL" id="CP031148">
    <property type="protein sequence ID" value="AXG08622.1"/>
    <property type="molecule type" value="Genomic_DNA"/>
</dbReference>
<gene>
    <name evidence="1" type="ORF">DU484_01430</name>
</gene>
<reference evidence="1 2" key="1">
    <citation type="submission" date="2018-07" db="EMBL/GenBank/DDBJ databases">
        <title>Genome sequences of Haloplanus sp. CBA1112.</title>
        <authorList>
            <person name="Kim Y.B."/>
            <person name="Roh S.W."/>
        </authorList>
    </citation>
    <scope>NUCLEOTIDE SEQUENCE [LARGE SCALE GENOMIC DNA]</scope>
    <source>
        <strain evidence="1 2">CBA1112</strain>
    </source>
</reference>
<evidence type="ECO:0000313" key="1">
    <source>
        <dbReference type="EMBL" id="AXG08622.1"/>
    </source>
</evidence>